<dbReference type="Proteomes" id="UP000224634">
    <property type="component" value="Unassembled WGS sequence"/>
</dbReference>
<evidence type="ECO:0000313" key="7">
    <source>
        <dbReference type="EMBL" id="PGH21362.1"/>
    </source>
</evidence>
<dbReference type="Gene3D" id="2.60.120.180">
    <property type="match status" value="1"/>
</dbReference>
<dbReference type="GO" id="GO:0008810">
    <property type="term" value="F:cellulase activity"/>
    <property type="evidence" value="ECO:0007669"/>
    <property type="project" value="InterPro"/>
</dbReference>
<name>A0A2B7YKJ3_POLH7</name>
<keyword evidence="6" id="KW-0119">Carbohydrate metabolism</keyword>
<proteinExistence type="inferred from homology"/>
<dbReference type="STRING" id="1447883.A0A2B7YKJ3"/>
<gene>
    <name evidence="7" type="ORF">AJ80_03279</name>
</gene>
<dbReference type="EMBL" id="PDNA01000036">
    <property type="protein sequence ID" value="PGH21362.1"/>
    <property type="molecule type" value="Genomic_DNA"/>
</dbReference>
<dbReference type="PANTHER" id="PTHR34002:SF9">
    <property type="entry name" value="XYLOGLUCAN-SPECIFIC ENDO-BETA-1,4-GLUCANASE A"/>
    <property type="match status" value="1"/>
</dbReference>
<dbReference type="InterPro" id="IPR002594">
    <property type="entry name" value="GH12"/>
</dbReference>
<keyword evidence="6" id="KW-0624">Polysaccharide degradation</keyword>
<dbReference type="AlphaFoldDB" id="A0A2B7YKJ3"/>
<evidence type="ECO:0000256" key="2">
    <source>
        <dbReference type="ARBA" id="ARBA00037012"/>
    </source>
</evidence>
<dbReference type="SUPFAM" id="SSF49899">
    <property type="entry name" value="Concanavalin A-like lectins/glucanases"/>
    <property type="match status" value="1"/>
</dbReference>
<comment type="similarity">
    <text evidence="1 6">Belongs to the glycosyl hydrolase 12 (cellulase H) family.</text>
</comment>
<dbReference type="InterPro" id="IPR013320">
    <property type="entry name" value="ConA-like_dom_sf"/>
</dbReference>
<evidence type="ECO:0000256" key="4">
    <source>
        <dbReference type="ARBA" id="ARBA00041304"/>
    </source>
</evidence>
<dbReference type="GO" id="GO:0033946">
    <property type="term" value="F:xyloglucan-specific endo-beta-1,4-glucanase activity"/>
    <property type="evidence" value="ECO:0007669"/>
    <property type="project" value="UniProtKB-EC"/>
</dbReference>
<dbReference type="GO" id="GO:0000272">
    <property type="term" value="P:polysaccharide catabolic process"/>
    <property type="evidence" value="ECO:0007669"/>
    <property type="project" value="UniProtKB-KW"/>
</dbReference>
<comment type="catalytic activity">
    <reaction evidence="2">
        <text>xyloglucan + H2O = xyloglucan oligosaccharides.</text>
        <dbReference type="EC" id="3.2.1.151"/>
    </reaction>
</comment>
<dbReference type="OrthoDB" id="95118at2759"/>
<evidence type="ECO:0000313" key="8">
    <source>
        <dbReference type="Proteomes" id="UP000224634"/>
    </source>
</evidence>
<reference evidence="7 8" key="1">
    <citation type="submission" date="2017-10" db="EMBL/GenBank/DDBJ databases">
        <title>Comparative genomics in systemic dimorphic fungi from Ajellomycetaceae.</title>
        <authorList>
            <person name="Munoz J.F."/>
            <person name="Mcewen J.G."/>
            <person name="Clay O.K."/>
            <person name="Cuomo C.A."/>
        </authorList>
    </citation>
    <scope>NUCLEOTIDE SEQUENCE [LARGE SCALE GENOMIC DNA]</scope>
    <source>
        <strain evidence="7 8">UAMH7299</strain>
    </source>
</reference>
<keyword evidence="6" id="KW-0378">Hydrolase</keyword>
<comment type="caution">
    <text evidence="7">The sequence shown here is derived from an EMBL/GenBank/DDBJ whole genome shotgun (WGS) entry which is preliminary data.</text>
</comment>
<evidence type="ECO:0000256" key="6">
    <source>
        <dbReference type="RuleBase" id="RU361163"/>
    </source>
</evidence>
<keyword evidence="6" id="KW-0326">Glycosidase</keyword>
<dbReference type="InterPro" id="IPR013319">
    <property type="entry name" value="GH11/12"/>
</dbReference>
<protein>
    <recommendedName>
        <fullName evidence="3">xyloglucan-specific endo-beta-1,4-glucanase</fullName>
        <ecNumber evidence="3">3.2.1.151</ecNumber>
    </recommendedName>
    <alternativeName>
        <fullName evidence="4">Xyloglucanase A</fullName>
    </alternativeName>
    <alternativeName>
        <fullName evidence="5">Xyloglucanendohydrolase A</fullName>
    </alternativeName>
</protein>
<accession>A0A2B7YKJ3</accession>
<dbReference type="PANTHER" id="PTHR34002">
    <property type="entry name" value="BLR1656 PROTEIN"/>
    <property type="match status" value="1"/>
</dbReference>
<evidence type="ECO:0000256" key="5">
    <source>
        <dbReference type="ARBA" id="ARBA00043018"/>
    </source>
</evidence>
<evidence type="ECO:0000256" key="1">
    <source>
        <dbReference type="ARBA" id="ARBA00005519"/>
    </source>
</evidence>
<keyword evidence="8" id="KW-1185">Reference proteome</keyword>
<organism evidence="7 8">
    <name type="scientific">Polytolypa hystricis (strain UAMH7299)</name>
    <dbReference type="NCBI Taxonomy" id="1447883"/>
    <lineage>
        <taxon>Eukaryota</taxon>
        <taxon>Fungi</taxon>
        <taxon>Dikarya</taxon>
        <taxon>Ascomycota</taxon>
        <taxon>Pezizomycotina</taxon>
        <taxon>Eurotiomycetes</taxon>
        <taxon>Eurotiomycetidae</taxon>
        <taxon>Onygenales</taxon>
        <taxon>Onygenales incertae sedis</taxon>
        <taxon>Polytolypa</taxon>
    </lineage>
</organism>
<dbReference type="EC" id="3.2.1.151" evidence="3"/>
<sequence>MTSASSQRCTGVDSIAGSTLAWHTTWPRTGRSNQVISNTVLLTDPRRIFDISKLPTTWRWKYDGNSLIANAAYDLFTSSSATGDEEYGIIIWLAALGGAGPISSTGSPGGANWKLYEGTNAQMHIYSFVWPHSILYRFN</sequence>
<dbReference type="Pfam" id="PF01670">
    <property type="entry name" value="Glyco_hydro_12"/>
    <property type="match status" value="1"/>
</dbReference>
<evidence type="ECO:0000256" key="3">
    <source>
        <dbReference type="ARBA" id="ARBA00038882"/>
    </source>
</evidence>